<protein>
    <recommendedName>
        <fullName evidence="5">Metallo-beta-lactamase domain-containing protein</fullName>
    </recommendedName>
</protein>
<dbReference type="GO" id="GO:0016787">
    <property type="term" value="F:hydrolase activity"/>
    <property type="evidence" value="ECO:0007669"/>
    <property type="project" value="UniProtKB-KW"/>
</dbReference>
<evidence type="ECO:0000256" key="4">
    <source>
        <dbReference type="ARBA" id="ARBA00022833"/>
    </source>
</evidence>
<dbReference type="Proteomes" id="UP000027920">
    <property type="component" value="Unassembled WGS sequence"/>
</dbReference>
<keyword evidence="7" id="KW-1185">Reference proteome</keyword>
<dbReference type="SUPFAM" id="SSF56281">
    <property type="entry name" value="Metallo-hydrolase/oxidoreductase"/>
    <property type="match status" value="1"/>
</dbReference>
<reference evidence="6 7" key="1">
    <citation type="submission" date="2013-03" db="EMBL/GenBank/DDBJ databases">
        <title>The Genome Sequence of Exophiala aquamarina CBS 119918.</title>
        <authorList>
            <consortium name="The Broad Institute Genomics Platform"/>
            <person name="Cuomo C."/>
            <person name="de Hoog S."/>
            <person name="Gorbushina A."/>
            <person name="Walker B."/>
            <person name="Young S.K."/>
            <person name="Zeng Q."/>
            <person name="Gargeya S."/>
            <person name="Fitzgerald M."/>
            <person name="Haas B."/>
            <person name="Abouelleil A."/>
            <person name="Allen A.W."/>
            <person name="Alvarado L."/>
            <person name="Arachchi H.M."/>
            <person name="Berlin A.M."/>
            <person name="Chapman S.B."/>
            <person name="Gainer-Dewar J."/>
            <person name="Goldberg J."/>
            <person name="Griggs A."/>
            <person name="Gujja S."/>
            <person name="Hansen M."/>
            <person name="Howarth C."/>
            <person name="Imamovic A."/>
            <person name="Ireland A."/>
            <person name="Larimer J."/>
            <person name="McCowan C."/>
            <person name="Murphy C."/>
            <person name="Pearson M."/>
            <person name="Poon T.W."/>
            <person name="Priest M."/>
            <person name="Roberts A."/>
            <person name="Saif S."/>
            <person name="Shea T."/>
            <person name="Sisk P."/>
            <person name="Sykes S."/>
            <person name="Wortman J."/>
            <person name="Nusbaum C."/>
            <person name="Birren B."/>
        </authorList>
    </citation>
    <scope>NUCLEOTIDE SEQUENCE [LARGE SCALE GENOMIC DNA]</scope>
    <source>
        <strain evidence="6 7">CBS 119918</strain>
    </source>
</reference>
<evidence type="ECO:0000256" key="2">
    <source>
        <dbReference type="ARBA" id="ARBA00022723"/>
    </source>
</evidence>
<dbReference type="InterPro" id="IPR051013">
    <property type="entry name" value="MBL_superfamily_lactonases"/>
</dbReference>
<dbReference type="VEuPathDB" id="FungiDB:A1O9_08353"/>
<feature type="domain" description="Metallo-beta-lactamase" evidence="5">
    <location>
        <begin position="41"/>
        <end position="260"/>
    </location>
</feature>
<dbReference type="InterPro" id="IPR036866">
    <property type="entry name" value="RibonucZ/Hydroxyglut_hydro"/>
</dbReference>
<evidence type="ECO:0000256" key="3">
    <source>
        <dbReference type="ARBA" id="ARBA00022801"/>
    </source>
</evidence>
<evidence type="ECO:0000259" key="5">
    <source>
        <dbReference type="SMART" id="SM00849"/>
    </source>
</evidence>
<dbReference type="Pfam" id="PF00753">
    <property type="entry name" value="Lactamase_B"/>
    <property type="match status" value="1"/>
</dbReference>
<dbReference type="GeneID" id="25283266"/>
<keyword evidence="2" id="KW-0479">Metal-binding</keyword>
<dbReference type="PANTHER" id="PTHR42978">
    <property type="entry name" value="QUORUM-QUENCHING LACTONASE YTNP-RELATED-RELATED"/>
    <property type="match status" value="1"/>
</dbReference>
<dbReference type="PANTHER" id="PTHR42978:SF5">
    <property type="entry name" value="METALLO-BETA-LACTAMASE DOMAIN-CONTAINING PROTEIN"/>
    <property type="match status" value="1"/>
</dbReference>
<comment type="similarity">
    <text evidence="1">Belongs to the metallo-beta-lactamase superfamily.</text>
</comment>
<dbReference type="Gene3D" id="3.60.15.10">
    <property type="entry name" value="Ribonuclease Z/Hydroxyacylglutathione hydrolase-like"/>
    <property type="match status" value="1"/>
</dbReference>
<dbReference type="CDD" id="cd07730">
    <property type="entry name" value="metallo-hydrolase-like_MBL-fold"/>
    <property type="match status" value="1"/>
</dbReference>
<dbReference type="SMART" id="SM00849">
    <property type="entry name" value="Lactamase_B"/>
    <property type="match status" value="1"/>
</dbReference>
<dbReference type="RefSeq" id="XP_013258193.1">
    <property type="nucleotide sequence ID" value="XM_013402739.1"/>
</dbReference>
<sequence>MIAPPGSVTEVSVINTCFLREIPIENYMQPIIPGNEHMNVPCYVFLLRNNEDRKVLFDLGLRNDWKKLSPSVQGEIEREHIKITMDQDVIESLDQHGIAPGDVEAIVLSHHHFDHIGDPSLFPDQTNIVVGPGFSKAYMPGYPLGKDSSILESDYSGKRVIEINFKGSEGIVQIGPWRGFDYFGDGSFYVLDAPGHTIGHVCGLVRTTRNPDTFLLLGGDACHNNGEFRPSKQQPLPDTITPDPFARRGVRSCPGAAFERYLANIGKSRAEPFFEIPKGLQYAEFCHDVVDAAATIERLQALDGYDNVFVILAHDDSIRHIVEFFPKTLNTWKARGWGQLGRWAFLKDFLSIEQPVVDGIGSR</sequence>
<dbReference type="InterPro" id="IPR001279">
    <property type="entry name" value="Metallo-B-lactamas"/>
</dbReference>
<name>A0A072P8J1_9EURO</name>
<evidence type="ECO:0000256" key="1">
    <source>
        <dbReference type="ARBA" id="ARBA00007749"/>
    </source>
</evidence>
<keyword evidence="4" id="KW-0862">Zinc</keyword>
<dbReference type="GO" id="GO:0046872">
    <property type="term" value="F:metal ion binding"/>
    <property type="evidence" value="ECO:0007669"/>
    <property type="project" value="UniProtKB-KW"/>
</dbReference>
<proteinExistence type="inferred from homology"/>
<gene>
    <name evidence="6" type="ORF">A1O9_08353</name>
</gene>
<keyword evidence="3" id="KW-0378">Hydrolase</keyword>
<evidence type="ECO:0000313" key="6">
    <source>
        <dbReference type="EMBL" id="KEF55603.1"/>
    </source>
</evidence>
<comment type="caution">
    <text evidence="6">The sequence shown here is derived from an EMBL/GenBank/DDBJ whole genome shotgun (WGS) entry which is preliminary data.</text>
</comment>
<organism evidence="6 7">
    <name type="scientific">Exophiala aquamarina CBS 119918</name>
    <dbReference type="NCBI Taxonomy" id="1182545"/>
    <lineage>
        <taxon>Eukaryota</taxon>
        <taxon>Fungi</taxon>
        <taxon>Dikarya</taxon>
        <taxon>Ascomycota</taxon>
        <taxon>Pezizomycotina</taxon>
        <taxon>Eurotiomycetes</taxon>
        <taxon>Chaetothyriomycetidae</taxon>
        <taxon>Chaetothyriales</taxon>
        <taxon>Herpotrichiellaceae</taxon>
        <taxon>Exophiala</taxon>
    </lineage>
</organism>
<dbReference type="STRING" id="1182545.A0A072P8J1"/>
<dbReference type="OrthoDB" id="10250730at2759"/>
<accession>A0A072P8J1</accession>
<dbReference type="EMBL" id="AMGV01000007">
    <property type="protein sequence ID" value="KEF55603.1"/>
    <property type="molecule type" value="Genomic_DNA"/>
</dbReference>
<evidence type="ECO:0000313" key="7">
    <source>
        <dbReference type="Proteomes" id="UP000027920"/>
    </source>
</evidence>
<dbReference type="AlphaFoldDB" id="A0A072P8J1"/>
<dbReference type="HOGENOM" id="CLU_030571_1_0_1"/>